<dbReference type="PANTHER" id="PTHR13410">
    <property type="entry name" value="PROTEIN PBDC1"/>
    <property type="match status" value="1"/>
</dbReference>
<dbReference type="GO" id="GO:0051787">
    <property type="term" value="F:misfolded protein binding"/>
    <property type="evidence" value="ECO:0007669"/>
    <property type="project" value="EnsemblFungi"/>
</dbReference>
<evidence type="ECO:0000259" key="5">
    <source>
        <dbReference type="Pfam" id="PF04669"/>
    </source>
</evidence>
<dbReference type="Gene3D" id="1.10.3560.10">
    <property type="entry name" value="yst0336 like domain"/>
    <property type="match status" value="1"/>
</dbReference>
<dbReference type="OrthoDB" id="10248897at2759"/>
<keyword evidence="2" id="KW-0963">Cytoplasm</keyword>
<name>A0A8X7NG74_CANPA</name>
<dbReference type="GO" id="GO:0005737">
    <property type="term" value="C:cytoplasm"/>
    <property type="evidence" value="ECO:0007669"/>
    <property type="project" value="UniProtKB-SubCell"/>
</dbReference>
<gene>
    <name evidence="6" type="ORF">FOB60_005775</name>
</gene>
<proteinExistence type="inferred from homology"/>
<dbReference type="FunFam" id="1.10.3560.10:FF:000001">
    <property type="entry name" value="Protein PBDC1 homolog"/>
    <property type="match status" value="1"/>
</dbReference>
<dbReference type="GO" id="GO:0051083">
    <property type="term" value="P:'de novo' cotranslational protein folding"/>
    <property type="evidence" value="ECO:0007669"/>
    <property type="project" value="EnsemblFungi"/>
</dbReference>
<evidence type="ECO:0000313" key="6">
    <source>
        <dbReference type="EMBL" id="KAF6042576.1"/>
    </source>
</evidence>
<evidence type="ECO:0000256" key="3">
    <source>
        <dbReference type="ARBA" id="ARBA00061201"/>
    </source>
</evidence>
<evidence type="ECO:0000256" key="4">
    <source>
        <dbReference type="ARBA" id="ARBA00069779"/>
    </source>
</evidence>
<evidence type="ECO:0000256" key="1">
    <source>
        <dbReference type="ARBA" id="ARBA00004496"/>
    </source>
</evidence>
<evidence type="ECO:0000256" key="2">
    <source>
        <dbReference type="ARBA" id="ARBA00022490"/>
    </source>
</evidence>
<dbReference type="AlphaFoldDB" id="A0A8X7NG74"/>
<organism evidence="6 7">
    <name type="scientific">Candida parapsilosis</name>
    <name type="common">Yeast</name>
    <dbReference type="NCBI Taxonomy" id="5480"/>
    <lineage>
        <taxon>Eukaryota</taxon>
        <taxon>Fungi</taxon>
        <taxon>Dikarya</taxon>
        <taxon>Ascomycota</taxon>
        <taxon>Saccharomycotina</taxon>
        <taxon>Pichiomycetes</taxon>
        <taxon>Debaryomycetaceae</taxon>
        <taxon>Candida/Lodderomyces clade</taxon>
        <taxon>Candida</taxon>
    </lineage>
</organism>
<dbReference type="PANTHER" id="PTHR13410:SF9">
    <property type="entry name" value="PROTEIN PBDC1"/>
    <property type="match status" value="1"/>
</dbReference>
<protein>
    <recommendedName>
        <fullName evidence="4">Protein PBDC1 homolog</fullName>
    </recommendedName>
</protein>
<dbReference type="GO" id="GO:0043022">
    <property type="term" value="F:ribosome binding"/>
    <property type="evidence" value="ECO:0007669"/>
    <property type="project" value="EnsemblFungi"/>
</dbReference>
<comment type="caution">
    <text evidence="6">The sequence shown here is derived from an EMBL/GenBank/DDBJ whole genome shotgun (WGS) entry which is preliminary data.</text>
</comment>
<dbReference type="InterPro" id="IPR021148">
    <property type="entry name" value="Polysacc_synth_dom"/>
</dbReference>
<dbReference type="GO" id="GO:0061770">
    <property type="term" value="F:translation elongation factor binding"/>
    <property type="evidence" value="ECO:0007669"/>
    <property type="project" value="EnsemblFungi"/>
</dbReference>
<dbReference type="InterPro" id="IPR023139">
    <property type="entry name" value="PBDC1-like_dom_sf"/>
</dbReference>
<dbReference type="GO" id="GO:0044183">
    <property type="term" value="F:protein folding chaperone"/>
    <property type="evidence" value="ECO:0007669"/>
    <property type="project" value="EnsemblFungi"/>
</dbReference>
<dbReference type="InterPro" id="IPR008476">
    <property type="entry name" value="PBDC1_metazoa/fungi"/>
</dbReference>
<feature type="domain" description="Polysaccharide biosynthesis" evidence="5">
    <location>
        <begin position="22"/>
        <end position="150"/>
    </location>
</feature>
<dbReference type="EMBL" id="JABWAB010000014">
    <property type="protein sequence ID" value="KAF6042576.1"/>
    <property type="molecule type" value="Genomic_DNA"/>
</dbReference>
<dbReference type="Proteomes" id="UP000590412">
    <property type="component" value="Unassembled WGS sequence"/>
</dbReference>
<evidence type="ECO:0000313" key="7">
    <source>
        <dbReference type="Proteomes" id="UP000590412"/>
    </source>
</evidence>
<dbReference type="Pfam" id="PF04669">
    <property type="entry name" value="PBDC1"/>
    <property type="match status" value="1"/>
</dbReference>
<accession>A0A8X7NG74</accession>
<comment type="similarity">
    <text evidence="3">Belongs to the PBDC1 family.</text>
</comment>
<dbReference type="GO" id="GO:1990593">
    <property type="term" value="F:nascent polypeptide-associated complex binding"/>
    <property type="evidence" value="ECO:0007669"/>
    <property type="project" value="EnsemblFungi"/>
</dbReference>
<reference evidence="6" key="1">
    <citation type="submission" date="2020-03" db="EMBL/GenBank/DDBJ databases">
        <title>FDA dAtabase for Regulatory Grade micrObial Sequences (FDA-ARGOS): Supporting development and validation of Infectious Disease Dx tests.</title>
        <authorList>
            <person name="Campos J."/>
            <person name="Goldberg B."/>
            <person name="Tallon L."/>
            <person name="Sadzewicz L."/>
            <person name="Vavikolanu K."/>
            <person name="Mehta A."/>
            <person name="Aluvathingal J."/>
            <person name="Nadendla S."/>
            <person name="Nandy P."/>
            <person name="Geyer C."/>
            <person name="Yan Y."/>
            <person name="Sichtig H."/>
        </authorList>
    </citation>
    <scope>NUCLEOTIDE SEQUENCE [LARGE SCALE GENOMIC DNA]</scope>
    <source>
        <strain evidence="6">FDAARGOS_652</strain>
    </source>
</reference>
<sequence>MSEFIVGGQAIDPEKAENMEEIEMQFAVKAVHQAETYWSLLEKVPGSQLRLTKYDDDIFSKLLLDFPEFKEKSAAASINEDEMKSSQGKAKWRSFIESFSDIEEFNFGTLLRLKADQEYGQDTTMFAVRMQFYAIEIARNRYGLNDWIYESAKKNAEK</sequence>
<comment type="subcellular location">
    <subcellularLocation>
        <location evidence="1">Cytoplasm</location>
    </subcellularLocation>
</comment>